<organism evidence="1 2">
    <name type="scientific">Bracoviriform congregatae</name>
    <dbReference type="NCBI Taxonomy" id="39640"/>
    <lineage>
        <taxon>Viruses</taxon>
        <taxon>Viruses incertae sedis</taxon>
        <taxon>Polydnaviriformidae</taxon>
        <taxon>Bracoviriform</taxon>
    </lineage>
</organism>
<gene>
    <name evidence="1" type="primary">3.2</name>
    <name evidence="1" type="ORF">CcBV_3.2</name>
</gene>
<protein>
    <submittedName>
        <fullName evidence="1">Uncharacterized protein</fullName>
    </submittedName>
</protein>
<evidence type="ECO:0000313" key="2">
    <source>
        <dbReference type="Proteomes" id="UP000203537"/>
    </source>
</evidence>
<accession>Q5ZP57</accession>
<dbReference type="EMBL" id="AJ632306">
    <property type="protein sequence ID" value="CAG17396.1"/>
    <property type="molecule type" value="Genomic_DNA"/>
</dbReference>
<dbReference type="Proteomes" id="UP000203537">
    <property type="component" value="Genome"/>
</dbReference>
<dbReference type="GeneID" id="3238791"/>
<reference evidence="1 2" key="1">
    <citation type="journal article" date="2004" name="Science">
        <title>Genome sequence of a polydnavirus: insights into symbiotic virus evolution.</title>
        <authorList>
            <person name="Espagne E."/>
            <person name="Dupuy C."/>
            <person name="Huguet E."/>
            <person name="Cattolico L."/>
            <person name="Provost B."/>
            <person name="Martins N."/>
            <person name="Poirie M."/>
            <person name="Periquet G."/>
            <person name="Drezen J.M."/>
        </authorList>
    </citation>
    <scope>NUCLEOTIDE SEQUENCE [LARGE SCALE GENOMIC DNA]</scope>
</reference>
<proteinExistence type="predicted"/>
<dbReference type="RefSeq" id="YP_184774.1">
    <property type="nucleotide sequence ID" value="NC_006635.1"/>
</dbReference>
<dbReference type="KEGG" id="vg:3238791"/>
<evidence type="ECO:0000313" key="1">
    <source>
        <dbReference type="EMBL" id="CAG17396.1"/>
    </source>
</evidence>
<sequence length="66" mass="7609">MNGMRQRANTLTSTQCNIIHDRWKCKSAEAKIEEAIHMIKNVTISKPQTTGNSVLKEPSYFYKPRL</sequence>
<name>Q5ZP57_9VIRU</name>